<dbReference type="EMBL" id="ANHY01000016">
    <property type="protein sequence ID" value="EKV28392.1"/>
    <property type="molecule type" value="Genomic_DNA"/>
</dbReference>
<name>K9GT78_9PROT</name>
<reference evidence="2 3" key="1">
    <citation type="journal article" date="2013" name="Genome Announc.">
        <title>Draft Genome Sequence of an Alphaproteobacterium, Caenispirillum salinarum AK4(T), Isolated from a Solar Saltern.</title>
        <authorList>
            <person name="Khatri I."/>
            <person name="Singh A."/>
            <person name="Korpole S."/>
            <person name="Pinnaka A.K."/>
            <person name="Subramanian S."/>
        </authorList>
    </citation>
    <scope>NUCLEOTIDE SEQUENCE [LARGE SCALE GENOMIC DNA]</scope>
    <source>
        <strain evidence="2 3">AK4</strain>
    </source>
</reference>
<dbReference type="STRING" id="1238182.C882_0966"/>
<keyword evidence="1" id="KW-1133">Transmembrane helix</keyword>
<accession>K9GT78</accession>
<organism evidence="2 3">
    <name type="scientific">Caenispirillum salinarum AK4</name>
    <dbReference type="NCBI Taxonomy" id="1238182"/>
    <lineage>
        <taxon>Bacteria</taxon>
        <taxon>Pseudomonadati</taxon>
        <taxon>Pseudomonadota</taxon>
        <taxon>Alphaproteobacteria</taxon>
        <taxon>Rhodospirillales</taxon>
        <taxon>Novispirillaceae</taxon>
        <taxon>Caenispirillum</taxon>
    </lineage>
</organism>
<dbReference type="AlphaFoldDB" id="K9GT78"/>
<proteinExistence type="predicted"/>
<protein>
    <submittedName>
        <fullName evidence="2">Uncharacterized protein</fullName>
    </submittedName>
</protein>
<feature type="transmembrane region" description="Helical" evidence="1">
    <location>
        <begin position="20"/>
        <end position="38"/>
    </location>
</feature>
<gene>
    <name evidence="2" type="ORF">C882_0966</name>
</gene>
<evidence type="ECO:0000313" key="2">
    <source>
        <dbReference type="EMBL" id="EKV28392.1"/>
    </source>
</evidence>
<evidence type="ECO:0000313" key="3">
    <source>
        <dbReference type="Proteomes" id="UP000009881"/>
    </source>
</evidence>
<evidence type="ECO:0000256" key="1">
    <source>
        <dbReference type="SAM" id="Phobius"/>
    </source>
</evidence>
<keyword evidence="1" id="KW-0472">Membrane</keyword>
<comment type="caution">
    <text evidence="2">The sequence shown here is derived from an EMBL/GenBank/DDBJ whole genome shotgun (WGS) entry which is preliminary data.</text>
</comment>
<keyword evidence="3" id="KW-1185">Reference proteome</keyword>
<dbReference type="Proteomes" id="UP000009881">
    <property type="component" value="Unassembled WGS sequence"/>
</dbReference>
<keyword evidence="1" id="KW-0812">Transmembrane</keyword>
<sequence length="41" mass="4465">MELTDVLVYGHDAGAAARDFVTFCLVPAILVLVFRQGWAKA</sequence>